<proteinExistence type="predicted"/>
<dbReference type="OrthoDB" id="6374144at2759"/>
<evidence type="ECO:0000313" key="1">
    <source>
        <dbReference type="EMBL" id="CAD7621936.1"/>
    </source>
</evidence>
<accession>A0A7R9KFF8</accession>
<evidence type="ECO:0000313" key="2">
    <source>
        <dbReference type="Proteomes" id="UP000759131"/>
    </source>
</evidence>
<dbReference type="EMBL" id="CAJPIZ010000837">
    <property type="protein sequence ID" value="CAG2102366.1"/>
    <property type="molecule type" value="Genomic_DNA"/>
</dbReference>
<reference evidence="1" key="1">
    <citation type="submission" date="2020-11" db="EMBL/GenBank/DDBJ databases">
        <authorList>
            <person name="Tran Van P."/>
        </authorList>
    </citation>
    <scope>NUCLEOTIDE SEQUENCE</scope>
</reference>
<dbReference type="EMBL" id="OC855412">
    <property type="protein sequence ID" value="CAD7621936.1"/>
    <property type="molecule type" value="Genomic_DNA"/>
</dbReference>
<dbReference type="Proteomes" id="UP000759131">
    <property type="component" value="Unassembled WGS sequence"/>
</dbReference>
<sequence length="255" mass="29383">MTISLFGELQSTQYPSYNSKVSYYWVYKPYQNMKTDVSVEWGPELKDKIRVNAVSKMDIIELRPLQMVQEHQYVVEITPLDINYDLKINTNIAMIKSRPRLLNFKLILNASLAYPGNEVTYYSDIKQILNASLAYPGNEVTYYSDIKQVKDLSYSGKIIYSPSKGKLITIEHKESITNPTQAIFVKSEAKIPYSWKADIKAVTLKSGWSKPDVFKYRCVLLVNDKQMNHVNVQYNKATGALQAQATYECWTGRWT</sequence>
<dbReference type="AlphaFoldDB" id="A0A7R9KFF8"/>
<organism evidence="1">
    <name type="scientific">Medioppia subpectinata</name>
    <dbReference type="NCBI Taxonomy" id="1979941"/>
    <lineage>
        <taxon>Eukaryota</taxon>
        <taxon>Metazoa</taxon>
        <taxon>Ecdysozoa</taxon>
        <taxon>Arthropoda</taxon>
        <taxon>Chelicerata</taxon>
        <taxon>Arachnida</taxon>
        <taxon>Acari</taxon>
        <taxon>Acariformes</taxon>
        <taxon>Sarcoptiformes</taxon>
        <taxon>Oribatida</taxon>
        <taxon>Brachypylina</taxon>
        <taxon>Oppioidea</taxon>
        <taxon>Oppiidae</taxon>
        <taxon>Medioppia</taxon>
    </lineage>
</organism>
<gene>
    <name evidence="1" type="ORF">OSB1V03_LOCUS2405</name>
</gene>
<keyword evidence="2" id="KW-1185">Reference proteome</keyword>
<name>A0A7R9KFF8_9ACAR</name>
<protein>
    <submittedName>
        <fullName evidence="1">Uncharacterized protein</fullName>
    </submittedName>
</protein>